<dbReference type="InterPro" id="IPR002514">
    <property type="entry name" value="Transposase_8"/>
</dbReference>
<dbReference type="eggNOG" id="COG2963">
    <property type="taxonomic scope" value="Bacteria"/>
</dbReference>
<accession>A0P475</accession>
<dbReference type="AlphaFoldDB" id="A0P475"/>
<dbReference type="GO" id="GO:0006313">
    <property type="term" value="P:DNA transposition"/>
    <property type="evidence" value="ECO:0007669"/>
    <property type="project" value="InterPro"/>
</dbReference>
<dbReference type="GO" id="GO:0004803">
    <property type="term" value="F:transposase activity"/>
    <property type="evidence" value="ECO:0007669"/>
    <property type="project" value="InterPro"/>
</dbReference>
<comment type="caution">
    <text evidence="2">The sequence shown here is derived from an EMBL/GenBank/DDBJ whole genome shotgun (WGS) entry which is preliminary data.</text>
</comment>
<reference evidence="2 3" key="1">
    <citation type="submission" date="2006-05" db="EMBL/GenBank/DDBJ databases">
        <authorList>
            <person name="King G."/>
            <person name="Ferriera S."/>
            <person name="Johnson J."/>
            <person name="Kravitz S."/>
            <person name="Beeson K."/>
            <person name="Sutton G."/>
            <person name="Rogers Y.-H."/>
            <person name="Friedman R."/>
            <person name="Frazier M."/>
            <person name="Venter J.C."/>
        </authorList>
    </citation>
    <scope>NUCLEOTIDE SEQUENCE [LARGE SCALE GENOMIC DNA]</scope>
    <source>
        <strain evidence="3">ATCC 25650 / DSM 13394 / JCM 20685 / NBRC 16684 / NCIMB 2208 / IAM 12614 / B1</strain>
    </source>
</reference>
<name>A0P475_ROSAI</name>
<gene>
    <name evidence="2" type="ORF">SIAM614_00160</name>
</gene>
<evidence type="ECO:0000313" key="2">
    <source>
        <dbReference type="EMBL" id="EAV40171.1"/>
    </source>
</evidence>
<dbReference type="Pfam" id="PF01527">
    <property type="entry name" value="HTH_Tnp_1"/>
    <property type="match status" value="1"/>
</dbReference>
<proteinExistence type="predicted"/>
<dbReference type="InterPro" id="IPR009057">
    <property type="entry name" value="Homeodomain-like_sf"/>
</dbReference>
<sequence length="71" mass="7780">MMGTSNFSDEFKRDAVAQTTERGYPVSEVSKRLGVSAHSMNIQKSADNGSCIVIQLAEIQLLEGRTPHHFG</sequence>
<dbReference type="SUPFAM" id="SSF46689">
    <property type="entry name" value="Homeodomain-like"/>
    <property type="match status" value="1"/>
</dbReference>
<feature type="region of interest" description="Disordered" evidence="1">
    <location>
        <begin position="1"/>
        <end position="29"/>
    </location>
</feature>
<evidence type="ECO:0000256" key="1">
    <source>
        <dbReference type="SAM" id="MobiDB-lite"/>
    </source>
</evidence>
<dbReference type="EMBL" id="AAUW01000040">
    <property type="protein sequence ID" value="EAV40171.1"/>
    <property type="molecule type" value="Genomic_DNA"/>
</dbReference>
<organism evidence="2 3">
    <name type="scientific">Roseibium aggregatum (strain ATCC 25650 / DSM 13394 / JCM 20685 / NBRC 16684 / NCIMB 2208 / IAM 12614 / B1)</name>
    <name type="common">Stappia aggregata</name>
    <dbReference type="NCBI Taxonomy" id="384765"/>
    <lineage>
        <taxon>Bacteria</taxon>
        <taxon>Pseudomonadati</taxon>
        <taxon>Pseudomonadota</taxon>
        <taxon>Alphaproteobacteria</taxon>
        <taxon>Hyphomicrobiales</taxon>
        <taxon>Stappiaceae</taxon>
        <taxon>Roseibium</taxon>
    </lineage>
</organism>
<dbReference type="GO" id="GO:0003677">
    <property type="term" value="F:DNA binding"/>
    <property type="evidence" value="ECO:0007669"/>
    <property type="project" value="InterPro"/>
</dbReference>
<evidence type="ECO:0008006" key="4">
    <source>
        <dbReference type="Google" id="ProtNLM"/>
    </source>
</evidence>
<dbReference type="Proteomes" id="UP000004848">
    <property type="component" value="Unassembled WGS sequence"/>
</dbReference>
<protein>
    <recommendedName>
        <fullName evidence="4">Transposase</fullName>
    </recommendedName>
</protein>
<evidence type="ECO:0000313" key="3">
    <source>
        <dbReference type="Proteomes" id="UP000004848"/>
    </source>
</evidence>